<keyword evidence="3" id="KW-1185">Reference proteome</keyword>
<name>R7VJE0_CAPTE</name>
<sequence>MIREIWLPSEASVETSDDVRCYLTNQNALLYRLLCIQRRLPAALSECSEVVTRSGLELLGREEKENDDGVWAEGRGRYQSSVQESRCMEKICKVLEVKERRGNGMNVIRPVIVEVESEEVKWNILKRRQVLARSEFFPGYFFMPGSEQGWEIGLLGDEFVEPRRMLRWYGSKRDLEGGRGGGVGFLVRREFEVSVLGKGDDFLVLMYGRLMGLRTGMVEFWRSGGKSLRKCCFLEPFQQSKRSEVAILHWMRSRAKIDHPKQANKRH</sequence>
<dbReference type="HOGENOM" id="CLU_1042948_0_0_1"/>
<organism evidence="1">
    <name type="scientific">Capitella teleta</name>
    <name type="common">Polychaete worm</name>
    <dbReference type="NCBI Taxonomy" id="283909"/>
    <lineage>
        <taxon>Eukaryota</taxon>
        <taxon>Metazoa</taxon>
        <taxon>Spiralia</taxon>
        <taxon>Lophotrochozoa</taxon>
        <taxon>Annelida</taxon>
        <taxon>Polychaeta</taxon>
        <taxon>Sedentaria</taxon>
        <taxon>Scolecida</taxon>
        <taxon>Capitellidae</taxon>
        <taxon>Capitella</taxon>
    </lineage>
</organism>
<evidence type="ECO:0000313" key="2">
    <source>
        <dbReference type="EnsemblMetazoa" id="CapteP218504"/>
    </source>
</evidence>
<dbReference type="EMBL" id="AMQN01000524">
    <property type="status" value="NOT_ANNOTATED_CDS"/>
    <property type="molecule type" value="Genomic_DNA"/>
</dbReference>
<dbReference type="Proteomes" id="UP000014760">
    <property type="component" value="Unassembled WGS sequence"/>
</dbReference>
<reference evidence="1 3" key="2">
    <citation type="journal article" date="2013" name="Nature">
        <title>Insights into bilaterian evolution from three spiralian genomes.</title>
        <authorList>
            <person name="Simakov O."/>
            <person name="Marletaz F."/>
            <person name="Cho S.J."/>
            <person name="Edsinger-Gonzales E."/>
            <person name="Havlak P."/>
            <person name="Hellsten U."/>
            <person name="Kuo D.H."/>
            <person name="Larsson T."/>
            <person name="Lv J."/>
            <person name="Arendt D."/>
            <person name="Savage R."/>
            <person name="Osoegawa K."/>
            <person name="de Jong P."/>
            <person name="Grimwood J."/>
            <person name="Chapman J.A."/>
            <person name="Shapiro H."/>
            <person name="Aerts A."/>
            <person name="Otillar R.P."/>
            <person name="Terry A.Y."/>
            <person name="Boore J.L."/>
            <person name="Grigoriev I.V."/>
            <person name="Lindberg D.R."/>
            <person name="Seaver E.C."/>
            <person name="Weisblat D.A."/>
            <person name="Putnam N.H."/>
            <person name="Rokhsar D.S."/>
        </authorList>
    </citation>
    <scope>NUCLEOTIDE SEQUENCE</scope>
    <source>
        <strain evidence="1 3">I ESC-2004</strain>
    </source>
</reference>
<evidence type="ECO:0000313" key="1">
    <source>
        <dbReference type="EMBL" id="ELU18774.1"/>
    </source>
</evidence>
<reference evidence="2" key="3">
    <citation type="submission" date="2015-06" db="UniProtKB">
        <authorList>
            <consortium name="EnsemblMetazoa"/>
        </authorList>
    </citation>
    <scope>IDENTIFICATION</scope>
</reference>
<accession>R7VJE0</accession>
<dbReference type="EMBL" id="KB291799">
    <property type="protein sequence ID" value="ELU18774.1"/>
    <property type="molecule type" value="Genomic_DNA"/>
</dbReference>
<protein>
    <submittedName>
        <fullName evidence="1 2">Uncharacterized protein</fullName>
    </submittedName>
</protein>
<dbReference type="EnsemblMetazoa" id="CapteT218504">
    <property type="protein sequence ID" value="CapteP218504"/>
    <property type="gene ID" value="CapteG218504"/>
</dbReference>
<dbReference type="AlphaFoldDB" id="R7VJE0"/>
<evidence type="ECO:0000313" key="3">
    <source>
        <dbReference type="Proteomes" id="UP000014760"/>
    </source>
</evidence>
<proteinExistence type="predicted"/>
<dbReference type="EMBL" id="AMQN01000525">
    <property type="status" value="NOT_ANNOTATED_CDS"/>
    <property type="molecule type" value="Genomic_DNA"/>
</dbReference>
<gene>
    <name evidence="1" type="ORF">CAPTEDRAFT_218504</name>
</gene>
<reference evidence="3" key="1">
    <citation type="submission" date="2012-12" db="EMBL/GenBank/DDBJ databases">
        <authorList>
            <person name="Hellsten U."/>
            <person name="Grimwood J."/>
            <person name="Chapman J.A."/>
            <person name="Shapiro H."/>
            <person name="Aerts A."/>
            <person name="Otillar R.P."/>
            <person name="Terry A.Y."/>
            <person name="Boore J.L."/>
            <person name="Simakov O."/>
            <person name="Marletaz F."/>
            <person name="Cho S.-J."/>
            <person name="Edsinger-Gonzales E."/>
            <person name="Havlak P."/>
            <person name="Kuo D.-H."/>
            <person name="Larsson T."/>
            <person name="Lv J."/>
            <person name="Arendt D."/>
            <person name="Savage R."/>
            <person name="Osoegawa K."/>
            <person name="de Jong P."/>
            <person name="Lindberg D.R."/>
            <person name="Seaver E.C."/>
            <person name="Weisblat D.A."/>
            <person name="Putnam N.H."/>
            <person name="Grigoriev I.V."/>
            <person name="Rokhsar D.S."/>
        </authorList>
    </citation>
    <scope>NUCLEOTIDE SEQUENCE</scope>
    <source>
        <strain evidence="3">I ESC-2004</strain>
    </source>
</reference>